<evidence type="ECO:0000259" key="7">
    <source>
        <dbReference type="SMART" id="SM01073"/>
    </source>
</evidence>
<keyword evidence="3" id="KW-0547">Nucleotide-binding</keyword>
<dbReference type="NCBIfam" id="TIGR01243">
    <property type="entry name" value="CDC48"/>
    <property type="match status" value="1"/>
</dbReference>
<dbReference type="SUPFAM" id="SSF54585">
    <property type="entry name" value="Cdc48 domain 2-like"/>
    <property type="match status" value="1"/>
</dbReference>
<feature type="domain" description="CDC48" evidence="6">
    <location>
        <begin position="104"/>
        <end position="167"/>
    </location>
</feature>
<dbReference type="Pfam" id="PF00004">
    <property type="entry name" value="AAA"/>
    <property type="match status" value="2"/>
</dbReference>
<evidence type="ECO:0000259" key="5">
    <source>
        <dbReference type="SMART" id="SM00382"/>
    </source>
</evidence>
<dbReference type="InterPro" id="IPR004201">
    <property type="entry name" value="Cdc48_dom2"/>
</dbReference>
<dbReference type="FunFam" id="3.40.50.300:FF:000018">
    <property type="entry name" value="Cell division control 48"/>
    <property type="match status" value="1"/>
</dbReference>
<comment type="similarity">
    <text evidence="1">Belongs to the AAA ATPase family. CDC48 subfamily.</text>
</comment>
<dbReference type="FunFam" id="2.40.40.20:FF:000007">
    <property type="entry name" value="AAA family ATPase"/>
    <property type="match status" value="1"/>
</dbReference>
<evidence type="ECO:0000313" key="8">
    <source>
        <dbReference type="EMBL" id="GBF36848.1"/>
    </source>
</evidence>
<dbReference type="FunFam" id="1.10.8.60:FF:000038">
    <property type="entry name" value="spermatogenesis-associated protein 5-like protein 1"/>
    <property type="match status" value="1"/>
</dbReference>
<dbReference type="AlphaFoldDB" id="A0A401HRG7"/>
<dbReference type="InterPro" id="IPR003959">
    <property type="entry name" value="ATPase_AAA_core"/>
</dbReference>
<dbReference type="FunFam" id="1.10.8.60:FF:000057">
    <property type="entry name" value="AAA family ATPase, CDC48 subfamily"/>
    <property type="match status" value="1"/>
</dbReference>
<dbReference type="OrthoDB" id="77269at2157"/>
<dbReference type="SMART" id="SM01072">
    <property type="entry name" value="CDC48_2"/>
    <property type="match status" value="1"/>
</dbReference>
<name>A0A401HRG7_9EURY</name>
<dbReference type="CDD" id="cd19529">
    <property type="entry name" value="RecA-like_VCP_r2"/>
    <property type="match status" value="1"/>
</dbReference>
<gene>
    <name evidence="8" type="ORF">MHHB_P1078</name>
</gene>
<evidence type="ECO:0000256" key="1">
    <source>
        <dbReference type="ARBA" id="ARBA00009833"/>
    </source>
</evidence>
<evidence type="ECO:0000313" key="9">
    <source>
        <dbReference type="Proteomes" id="UP000290527"/>
    </source>
</evidence>
<dbReference type="Gene3D" id="3.40.50.300">
    <property type="entry name" value="P-loop containing nucleotide triphosphate hydrolases"/>
    <property type="match status" value="2"/>
</dbReference>
<dbReference type="InterPro" id="IPR003338">
    <property type="entry name" value="CDC4_N-term_subdom"/>
</dbReference>
<sequence>MTEVELIVAEAYQGDVGKGIVRIDPEIMEKLDLRPGDVVEIAGKSKAYATVWRGYLEDKGKGIIRMDGILRQNAKAGIGDKVKVKKAEVKNATKIVLAPMQHVRFSSGFEEYVKSRLVGQVVSKGSKVVIGVLGTAFPFIVVSTSPKGVVRITELTKVELKEEPVSEIKETKIPDITYEDIGGLKEEVKKIREMVELPMRYPELFDKLGIEPPKGVLLVGPPGTGKTLLAKAVANEAGANFYSINGPEIMSKYVGETEENLRRIFKEAEENAPSIIFIDEIDAIAPKRDEATGEVERRMVAQLLTLMDGLESRGQVVVIAATNRPDALDPALRRPGRFDREITIGVPDKKGRLEILQIHTRNMPLAKDVDLEYLAEITHGFVGADLAALCKEAAMKTLRRILPDLDLEKEEIPKEILDKIEVTMEDFKEALKEVEPSALREVLVEVPDVKWDDIGGLEDVKQELREAVEWPLKHKEVFERMGIRPPKGILLFGPPGTGKTLLAKAVANESDANFISVKGPEIFSKWVGESEKAIREIFRKARQTAPTVIFFDEIDSIAPRRGMDIGSSGVTEKVVNQLLTELDGLEEPKDVVVIAATNRPDILDPALLRPGRLDRVLLVPLPDKEARYEIFKVHTKKMPLAEDVDLKKLAEKTEGYTGADIEAICREAAMIALRENINAEKVEMRHFEEAMKKIKPSVRKEDMEIYKRLAEEYGRGTTVEISDKKEYSEYHR</sequence>
<dbReference type="Gene3D" id="1.10.8.60">
    <property type="match status" value="2"/>
</dbReference>
<dbReference type="PROSITE" id="PS00674">
    <property type="entry name" value="AAA"/>
    <property type="match status" value="2"/>
</dbReference>
<protein>
    <submittedName>
        <fullName evidence="8">Transitional endoplasmic reticulum ATPase</fullName>
    </submittedName>
</protein>
<dbReference type="PANTHER" id="PTHR23077:SF171">
    <property type="entry name" value="NUCLEAR VALOSIN-CONTAINING PROTEIN-LIKE"/>
    <property type="match status" value="1"/>
</dbReference>
<dbReference type="Proteomes" id="UP000290527">
    <property type="component" value="Unassembled WGS sequence"/>
</dbReference>
<dbReference type="Gene3D" id="3.10.330.10">
    <property type="match status" value="1"/>
</dbReference>
<organism evidence="8 9">
    <name type="scientific">Methanofervidicoccus abyssi</name>
    <dbReference type="NCBI Taxonomy" id="2082189"/>
    <lineage>
        <taxon>Archaea</taxon>
        <taxon>Methanobacteriati</taxon>
        <taxon>Methanobacteriota</taxon>
        <taxon>Methanomada group</taxon>
        <taxon>Methanococci</taxon>
        <taxon>Methanococcales</taxon>
        <taxon>Methanofervidicoccus</taxon>
    </lineage>
</organism>
<comment type="caution">
    <text evidence="8">The sequence shown here is derived from an EMBL/GenBank/DDBJ whole genome shotgun (WGS) entry which is preliminary data.</text>
</comment>
<keyword evidence="4" id="KW-0067">ATP-binding</keyword>
<dbReference type="InterPro" id="IPR003960">
    <property type="entry name" value="ATPase_AAA_CS"/>
</dbReference>
<dbReference type="SUPFAM" id="SSF50692">
    <property type="entry name" value="ADC-like"/>
    <property type="match status" value="1"/>
</dbReference>
<dbReference type="GO" id="GO:0005524">
    <property type="term" value="F:ATP binding"/>
    <property type="evidence" value="ECO:0007669"/>
    <property type="project" value="UniProtKB-KW"/>
</dbReference>
<dbReference type="GO" id="GO:0005737">
    <property type="term" value="C:cytoplasm"/>
    <property type="evidence" value="ECO:0007669"/>
    <property type="project" value="UniProtKB-ARBA"/>
</dbReference>
<dbReference type="SMART" id="SM01073">
    <property type="entry name" value="CDC48_N"/>
    <property type="match status" value="1"/>
</dbReference>
<dbReference type="GO" id="GO:0016887">
    <property type="term" value="F:ATP hydrolysis activity"/>
    <property type="evidence" value="ECO:0007669"/>
    <property type="project" value="InterPro"/>
</dbReference>
<keyword evidence="9" id="KW-1185">Reference proteome</keyword>
<dbReference type="InterPro" id="IPR009010">
    <property type="entry name" value="Asp_de-COase-like_dom_sf"/>
</dbReference>
<dbReference type="Gene3D" id="2.40.40.20">
    <property type="match status" value="1"/>
</dbReference>
<proteinExistence type="inferred from homology"/>
<dbReference type="InterPro" id="IPR003593">
    <property type="entry name" value="AAA+_ATPase"/>
</dbReference>
<dbReference type="EMBL" id="BFAX01000004">
    <property type="protein sequence ID" value="GBF36848.1"/>
    <property type="molecule type" value="Genomic_DNA"/>
</dbReference>
<feature type="domain" description="AAA+ ATPase" evidence="5">
    <location>
        <begin position="212"/>
        <end position="348"/>
    </location>
</feature>
<feature type="domain" description="AAA+ ATPase" evidence="5">
    <location>
        <begin position="485"/>
        <end position="623"/>
    </location>
</feature>
<dbReference type="InterPro" id="IPR050168">
    <property type="entry name" value="AAA_ATPase_domain"/>
</dbReference>
<dbReference type="InterPro" id="IPR041569">
    <property type="entry name" value="AAA_lid_3"/>
</dbReference>
<evidence type="ECO:0000259" key="6">
    <source>
        <dbReference type="SMART" id="SM01072"/>
    </source>
</evidence>
<dbReference type="RefSeq" id="WP_131007668.1">
    <property type="nucleotide sequence ID" value="NZ_BFAX01000004.1"/>
</dbReference>
<accession>A0A401HRG7</accession>
<keyword evidence="2" id="KW-0677">Repeat</keyword>
<evidence type="ECO:0000256" key="3">
    <source>
        <dbReference type="ARBA" id="ARBA00022741"/>
    </source>
</evidence>
<dbReference type="FunFam" id="3.40.50.300:FF:000012">
    <property type="entry name" value="Transitional endoplasmic reticulum ATPase"/>
    <property type="match status" value="1"/>
</dbReference>
<dbReference type="SMART" id="SM00382">
    <property type="entry name" value="AAA"/>
    <property type="match status" value="2"/>
</dbReference>
<evidence type="ECO:0000256" key="2">
    <source>
        <dbReference type="ARBA" id="ARBA00022737"/>
    </source>
</evidence>
<dbReference type="InterPro" id="IPR005938">
    <property type="entry name" value="AAA_ATPase_CDC48"/>
</dbReference>
<feature type="domain" description="CDC48 N-terminal subdomain" evidence="7">
    <location>
        <begin position="5"/>
        <end position="89"/>
    </location>
</feature>
<dbReference type="SUPFAM" id="SSF52540">
    <property type="entry name" value="P-loop containing nucleoside triphosphate hydrolases"/>
    <property type="match status" value="2"/>
</dbReference>
<reference evidence="8 9" key="1">
    <citation type="journal article" date="2019" name="Int. J. Syst. Evol. Microbiol.">
        <title>Methanofervidicoccus abyssi gen. nov., sp. nov., a hydrogenotrophic methanogen, isolated from a hydrothermal vent chimney in the Mid-Cayman Spreading Center, the Caribbean Sea.</title>
        <authorList>
            <person name="Sakai S."/>
            <person name="Takaki Y."/>
            <person name="Miyazaki M."/>
            <person name="Ogawara M."/>
            <person name="Yanagawa K."/>
            <person name="Miyazaki J."/>
            <person name="Takai K."/>
        </authorList>
    </citation>
    <scope>NUCLEOTIDE SEQUENCE [LARGE SCALE GENOMIC DNA]</scope>
    <source>
        <strain evidence="8 9">HHB</strain>
    </source>
</reference>
<dbReference type="PANTHER" id="PTHR23077">
    <property type="entry name" value="AAA-FAMILY ATPASE"/>
    <property type="match status" value="1"/>
</dbReference>
<dbReference type="Pfam" id="PF02359">
    <property type="entry name" value="CDC48_N"/>
    <property type="match status" value="1"/>
</dbReference>
<dbReference type="InterPro" id="IPR027417">
    <property type="entry name" value="P-loop_NTPase"/>
</dbReference>
<dbReference type="Pfam" id="PF02933">
    <property type="entry name" value="CDC48_2"/>
    <property type="match status" value="1"/>
</dbReference>
<dbReference type="InterPro" id="IPR029067">
    <property type="entry name" value="CDC48_domain_2-like_sf"/>
</dbReference>
<evidence type="ECO:0000256" key="4">
    <source>
        <dbReference type="ARBA" id="ARBA00022840"/>
    </source>
</evidence>
<dbReference type="Pfam" id="PF17862">
    <property type="entry name" value="AAA_lid_3"/>
    <property type="match status" value="2"/>
</dbReference>